<organism evidence="2 3">
    <name type="scientific">Iris pallida</name>
    <name type="common">Sweet iris</name>
    <dbReference type="NCBI Taxonomy" id="29817"/>
    <lineage>
        <taxon>Eukaryota</taxon>
        <taxon>Viridiplantae</taxon>
        <taxon>Streptophyta</taxon>
        <taxon>Embryophyta</taxon>
        <taxon>Tracheophyta</taxon>
        <taxon>Spermatophyta</taxon>
        <taxon>Magnoliopsida</taxon>
        <taxon>Liliopsida</taxon>
        <taxon>Asparagales</taxon>
        <taxon>Iridaceae</taxon>
        <taxon>Iridoideae</taxon>
        <taxon>Irideae</taxon>
        <taxon>Iris</taxon>
    </lineage>
</organism>
<dbReference type="GO" id="GO:0009658">
    <property type="term" value="P:chloroplast organization"/>
    <property type="evidence" value="ECO:0007669"/>
    <property type="project" value="InterPro"/>
</dbReference>
<keyword evidence="3" id="KW-1185">Reference proteome</keyword>
<dbReference type="Pfam" id="PF13041">
    <property type="entry name" value="PPR_2"/>
    <property type="match status" value="1"/>
</dbReference>
<evidence type="ECO:0000313" key="3">
    <source>
        <dbReference type="Proteomes" id="UP001140949"/>
    </source>
</evidence>
<dbReference type="AlphaFoldDB" id="A0AAX6EM08"/>
<dbReference type="PANTHER" id="PTHR47594">
    <property type="entry name" value="PPR CONTAINING PLANT-LIKE PROTEIN"/>
    <property type="match status" value="1"/>
</dbReference>
<evidence type="ECO:0000256" key="1">
    <source>
        <dbReference type="ARBA" id="ARBA00022737"/>
    </source>
</evidence>
<dbReference type="GO" id="GO:0000373">
    <property type="term" value="P:Group II intron splicing"/>
    <property type="evidence" value="ECO:0007669"/>
    <property type="project" value="InterPro"/>
</dbReference>
<gene>
    <name evidence="2" type="ORF">M6B38_181690</name>
</gene>
<name>A0AAX6EM08_IRIPA</name>
<protein>
    <submittedName>
        <fullName evidence="2">Pentatricopeptide repeat-containing protein</fullName>
    </submittedName>
</protein>
<dbReference type="InterPro" id="IPR044190">
    <property type="entry name" value="THA8-like"/>
</dbReference>
<dbReference type="Gene3D" id="1.25.40.10">
    <property type="entry name" value="Tetratricopeptide repeat domain"/>
    <property type="match status" value="1"/>
</dbReference>
<dbReference type="Proteomes" id="UP001140949">
    <property type="component" value="Unassembled WGS sequence"/>
</dbReference>
<dbReference type="InterPro" id="IPR002885">
    <property type="entry name" value="PPR_rpt"/>
</dbReference>
<accession>A0AAX6EM08</accession>
<dbReference type="Pfam" id="PF01535">
    <property type="entry name" value="PPR"/>
    <property type="match status" value="1"/>
</dbReference>
<sequence>MASSSLLLQLPPPPSRVQIRTQNPQRLRTAVITMRDRAKNRKPTQRGRYLSVEAIQAVQSLKLSKINGGDSTGRVIGSRIRRLLKRDMVAVLRELLSQGEGMLVLQVFEEVRKEDWYKPQLSIYTDMITVLARNKLIDKVEQICSYLKMERLEPDTEGYNSLLRTLLEFGFNHTAMDCFRLMKLWECEPEESTYRILINGLESNGEMDLSTAVRHEAEEYFGGQLGFLEEKEEMVLS</sequence>
<reference evidence="2" key="2">
    <citation type="submission" date="2023-04" db="EMBL/GenBank/DDBJ databases">
        <authorList>
            <person name="Bruccoleri R.E."/>
            <person name="Oakeley E.J."/>
            <person name="Faust A.-M."/>
            <person name="Dessus-Babus S."/>
            <person name="Altorfer M."/>
            <person name="Burckhardt D."/>
            <person name="Oertli M."/>
            <person name="Naumann U."/>
            <person name="Petersen F."/>
            <person name="Wong J."/>
        </authorList>
    </citation>
    <scope>NUCLEOTIDE SEQUENCE</scope>
    <source>
        <strain evidence="2">GSM-AAB239-AS_SAM_17_03QT</strain>
        <tissue evidence="2">Leaf</tissue>
    </source>
</reference>
<evidence type="ECO:0000313" key="2">
    <source>
        <dbReference type="EMBL" id="KAJ6805100.1"/>
    </source>
</evidence>
<comment type="caution">
    <text evidence="2">The sequence shown here is derived from an EMBL/GenBank/DDBJ whole genome shotgun (WGS) entry which is preliminary data.</text>
</comment>
<dbReference type="InterPro" id="IPR011990">
    <property type="entry name" value="TPR-like_helical_dom_sf"/>
</dbReference>
<proteinExistence type="predicted"/>
<reference evidence="2" key="1">
    <citation type="journal article" date="2023" name="GigaByte">
        <title>Genome assembly of the bearded iris, Iris pallida Lam.</title>
        <authorList>
            <person name="Bruccoleri R.E."/>
            <person name="Oakeley E.J."/>
            <person name="Faust A.M.E."/>
            <person name="Altorfer M."/>
            <person name="Dessus-Babus S."/>
            <person name="Burckhardt D."/>
            <person name="Oertli M."/>
            <person name="Naumann U."/>
            <person name="Petersen F."/>
            <person name="Wong J."/>
        </authorList>
    </citation>
    <scope>NUCLEOTIDE SEQUENCE</scope>
    <source>
        <strain evidence="2">GSM-AAB239-AS_SAM_17_03QT</strain>
    </source>
</reference>
<dbReference type="PANTHER" id="PTHR47594:SF4">
    <property type="entry name" value="OS04G0475500 PROTEIN"/>
    <property type="match status" value="1"/>
</dbReference>
<dbReference type="GO" id="GO:0003723">
    <property type="term" value="F:RNA binding"/>
    <property type="evidence" value="ECO:0007669"/>
    <property type="project" value="InterPro"/>
</dbReference>
<keyword evidence="1" id="KW-0677">Repeat</keyword>
<dbReference type="EMBL" id="JANAVB010035617">
    <property type="protein sequence ID" value="KAJ6805100.1"/>
    <property type="molecule type" value="Genomic_DNA"/>
</dbReference>